<dbReference type="PANTHER" id="PTHR32507:SF7">
    <property type="entry name" value="K(+)_H(+) ANTIPORTER NHAP2"/>
    <property type="match status" value="1"/>
</dbReference>
<evidence type="ECO:0000259" key="11">
    <source>
        <dbReference type="PROSITE" id="PS51202"/>
    </source>
</evidence>
<reference evidence="12 13" key="1">
    <citation type="submission" date="2023-07" db="EMBL/GenBank/DDBJ databases">
        <title>Sequencing the genomes of 1000 actinobacteria strains.</title>
        <authorList>
            <person name="Klenk H.-P."/>
        </authorList>
    </citation>
    <scope>NUCLEOTIDE SEQUENCE [LARGE SCALE GENOMIC DNA]</scope>
    <source>
        <strain evidence="12 13">DSM 44388</strain>
    </source>
</reference>
<dbReference type="SUPFAM" id="SSF116726">
    <property type="entry name" value="TrkA C-terminal domain-like"/>
    <property type="match status" value="1"/>
</dbReference>
<feature type="transmembrane region" description="Helical" evidence="10">
    <location>
        <begin position="225"/>
        <end position="250"/>
    </location>
</feature>
<feature type="region of interest" description="Disordered" evidence="9">
    <location>
        <begin position="496"/>
        <end position="527"/>
    </location>
</feature>
<dbReference type="EMBL" id="JAUSQZ010000001">
    <property type="protein sequence ID" value="MDP9825756.1"/>
    <property type="molecule type" value="Genomic_DNA"/>
</dbReference>
<keyword evidence="6 10" id="KW-1133">Transmembrane helix</keyword>
<keyword evidence="13" id="KW-1185">Reference proteome</keyword>
<feature type="transmembrane region" description="Helical" evidence="10">
    <location>
        <begin position="60"/>
        <end position="79"/>
    </location>
</feature>
<evidence type="ECO:0000256" key="7">
    <source>
        <dbReference type="ARBA" id="ARBA00023065"/>
    </source>
</evidence>
<protein>
    <submittedName>
        <fullName evidence="12">Cell volume regulation protein A</fullName>
    </submittedName>
</protein>
<dbReference type="InterPro" id="IPR006153">
    <property type="entry name" value="Cation/H_exchanger_TM"/>
</dbReference>
<keyword evidence="7" id="KW-0406">Ion transport</keyword>
<dbReference type="Proteomes" id="UP001235712">
    <property type="component" value="Unassembled WGS sequence"/>
</dbReference>
<dbReference type="NCBIfam" id="NF003716">
    <property type="entry name" value="PRK05326.1-3"/>
    <property type="match status" value="1"/>
</dbReference>
<dbReference type="PANTHER" id="PTHR32507">
    <property type="entry name" value="NA(+)/H(+) ANTIPORTER 1"/>
    <property type="match status" value="1"/>
</dbReference>
<keyword evidence="4" id="KW-1003">Cell membrane</keyword>
<dbReference type="PROSITE" id="PS51202">
    <property type="entry name" value="RCK_C"/>
    <property type="match status" value="1"/>
</dbReference>
<evidence type="ECO:0000256" key="3">
    <source>
        <dbReference type="ARBA" id="ARBA00022449"/>
    </source>
</evidence>
<organism evidence="12 13">
    <name type="scientific">Kineosporia succinea</name>
    <dbReference type="NCBI Taxonomy" id="84632"/>
    <lineage>
        <taxon>Bacteria</taxon>
        <taxon>Bacillati</taxon>
        <taxon>Actinomycetota</taxon>
        <taxon>Actinomycetes</taxon>
        <taxon>Kineosporiales</taxon>
        <taxon>Kineosporiaceae</taxon>
        <taxon>Kineosporia</taxon>
    </lineage>
</organism>
<feature type="transmembrane region" description="Helical" evidence="10">
    <location>
        <begin position="366"/>
        <end position="386"/>
    </location>
</feature>
<feature type="transmembrane region" description="Helical" evidence="10">
    <location>
        <begin position="6"/>
        <end position="24"/>
    </location>
</feature>
<keyword evidence="8 10" id="KW-0472">Membrane</keyword>
<dbReference type="InterPro" id="IPR006037">
    <property type="entry name" value="RCK_C"/>
</dbReference>
<evidence type="ECO:0000256" key="2">
    <source>
        <dbReference type="ARBA" id="ARBA00022448"/>
    </source>
</evidence>
<feature type="transmembrane region" description="Helical" evidence="10">
    <location>
        <begin position="270"/>
        <end position="290"/>
    </location>
</feature>
<accession>A0ABT9NZ98</accession>
<feature type="transmembrane region" description="Helical" evidence="10">
    <location>
        <begin position="91"/>
        <end position="114"/>
    </location>
</feature>
<feature type="transmembrane region" description="Helical" evidence="10">
    <location>
        <begin position="302"/>
        <end position="327"/>
    </location>
</feature>
<evidence type="ECO:0000256" key="6">
    <source>
        <dbReference type="ARBA" id="ARBA00022989"/>
    </source>
</evidence>
<evidence type="ECO:0000256" key="4">
    <source>
        <dbReference type="ARBA" id="ARBA00022475"/>
    </source>
</evidence>
<feature type="transmembrane region" description="Helical" evidence="10">
    <location>
        <begin position="333"/>
        <end position="354"/>
    </location>
</feature>
<comment type="subcellular location">
    <subcellularLocation>
        <location evidence="1">Cell membrane</location>
        <topology evidence="1">Multi-pass membrane protein</topology>
    </subcellularLocation>
</comment>
<dbReference type="Pfam" id="PF02080">
    <property type="entry name" value="TrkA_C"/>
    <property type="match status" value="1"/>
</dbReference>
<dbReference type="Gene3D" id="3.30.70.1450">
    <property type="entry name" value="Regulator of K+ conductance, C-terminal domain"/>
    <property type="match status" value="1"/>
</dbReference>
<evidence type="ECO:0000256" key="9">
    <source>
        <dbReference type="SAM" id="MobiDB-lite"/>
    </source>
</evidence>
<feature type="transmembrane region" description="Helical" evidence="10">
    <location>
        <begin position="194"/>
        <end position="213"/>
    </location>
</feature>
<keyword evidence="3" id="KW-0050">Antiport</keyword>
<evidence type="ECO:0000256" key="5">
    <source>
        <dbReference type="ARBA" id="ARBA00022692"/>
    </source>
</evidence>
<keyword evidence="5 10" id="KW-0812">Transmembrane</keyword>
<comment type="caution">
    <text evidence="12">The sequence shown here is derived from an EMBL/GenBank/DDBJ whole genome shotgun (WGS) entry which is preliminary data.</text>
</comment>
<proteinExistence type="predicted"/>
<evidence type="ECO:0000256" key="8">
    <source>
        <dbReference type="ARBA" id="ARBA00023136"/>
    </source>
</evidence>
<evidence type="ECO:0000256" key="10">
    <source>
        <dbReference type="SAM" id="Phobius"/>
    </source>
</evidence>
<dbReference type="Pfam" id="PF00999">
    <property type="entry name" value="Na_H_Exchanger"/>
    <property type="match status" value="1"/>
</dbReference>
<evidence type="ECO:0000256" key="1">
    <source>
        <dbReference type="ARBA" id="ARBA00004651"/>
    </source>
</evidence>
<feature type="transmembrane region" description="Helical" evidence="10">
    <location>
        <begin position="36"/>
        <end position="54"/>
    </location>
</feature>
<keyword evidence="2" id="KW-0813">Transport</keyword>
<feature type="transmembrane region" description="Helical" evidence="10">
    <location>
        <begin position="120"/>
        <end position="143"/>
    </location>
</feature>
<evidence type="ECO:0000313" key="13">
    <source>
        <dbReference type="Proteomes" id="UP001235712"/>
    </source>
</evidence>
<evidence type="ECO:0000313" key="12">
    <source>
        <dbReference type="EMBL" id="MDP9825756.1"/>
    </source>
</evidence>
<dbReference type="InterPro" id="IPR036721">
    <property type="entry name" value="RCK_C_sf"/>
</dbReference>
<dbReference type="Gene3D" id="1.20.1530.20">
    <property type="match status" value="1"/>
</dbReference>
<sequence>MTIEQLNLALLAGPAVLLVAVVAVRLSTGTGLPSLLLYLALGLVIGEGGFGLQFEDAELTSVLGYAALVLILAEGGLTTRWSTIKPSVAPAALLATVGTTVSVAVAGTGAHYVLSLDWPLALLLGAAISSTDAAAVFSVLRRVPLPPRLVGMLEAESGFNDAPVVIMVIALTEVAHGTAHHSIGYLLYEAGFELVVGTAMGLGIGALGAYALRQVALPSSGLYPIAVFAFAIGAYGAAATIHASGFIAVYLCSLVIGNSRLPHGVAVRGFAEGLGWIAQIGLFVMLGLLASPERLPAAMGPALVIGLVLLLVARPLSVLTSVSWFGLSIRDQVFLSWAGLRGAVPVVLAAVPLAQGVANSRELFDIVFCLVLIFTLVQAPTLPWVAKRLGLSGDSPTVGLEVESVPLGAQDADVLECKVSRGSRLHGVEIFELRLPTGANVTLILRDGEAIVPDSRTALRHGDDLIIVTPAGVRAATEDRLKAVSAGGKLSGWHDKEKRTLVAGSPVTTGPRPGFPPDAPGVSGVPGAARALARRLRPGARREDPDARRR</sequence>
<gene>
    <name evidence="12" type="ORF">J2S57_001505</name>
</gene>
<dbReference type="RefSeq" id="WP_307239862.1">
    <property type="nucleotide sequence ID" value="NZ_JAUSQZ010000001.1"/>
</dbReference>
<name>A0ABT9NZ98_9ACTN</name>
<dbReference type="NCBIfam" id="NF003715">
    <property type="entry name" value="PRK05326.1-2"/>
    <property type="match status" value="1"/>
</dbReference>
<dbReference type="InterPro" id="IPR038770">
    <property type="entry name" value="Na+/solute_symporter_sf"/>
</dbReference>
<feature type="domain" description="RCK C-terminal" evidence="11">
    <location>
        <begin position="402"/>
        <end position="484"/>
    </location>
</feature>